<dbReference type="GO" id="GO:0002098">
    <property type="term" value="P:tRNA wobble uridine modification"/>
    <property type="evidence" value="ECO:0007669"/>
    <property type="project" value="TreeGrafter"/>
</dbReference>
<protein>
    <recommendedName>
        <fullName evidence="3">Methyltransferase type 11 domain-containing protein</fullName>
    </recommendedName>
</protein>
<dbReference type="Gene3D" id="3.40.50.150">
    <property type="entry name" value="Vaccinia Virus protein VP39"/>
    <property type="match status" value="1"/>
</dbReference>
<dbReference type="GO" id="GO:0005634">
    <property type="term" value="C:nucleus"/>
    <property type="evidence" value="ECO:0007669"/>
    <property type="project" value="TreeGrafter"/>
</dbReference>
<name>A0A6C0HVM2_9ZZZZ</name>
<accession>A0A6C0HVM2</accession>
<dbReference type="EMBL" id="MN740027">
    <property type="protein sequence ID" value="QHT84771.1"/>
    <property type="molecule type" value="Genomic_DNA"/>
</dbReference>
<dbReference type="GO" id="GO:0008757">
    <property type="term" value="F:S-adenosylmethionine-dependent methyltransferase activity"/>
    <property type="evidence" value="ECO:0007669"/>
    <property type="project" value="InterPro"/>
</dbReference>
<keyword evidence="1" id="KW-0489">Methyltransferase</keyword>
<dbReference type="GO" id="GO:0000049">
    <property type="term" value="F:tRNA binding"/>
    <property type="evidence" value="ECO:0007669"/>
    <property type="project" value="TreeGrafter"/>
</dbReference>
<dbReference type="GO" id="GO:0005737">
    <property type="term" value="C:cytoplasm"/>
    <property type="evidence" value="ECO:0007669"/>
    <property type="project" value="TreeGrafter"/>
</dbReference>
<keyword evidence="2" id="KW-0808">Transferase</keyword>
<dbReference type="InterPro" id="IPR029063">
    <property type="entry name" value="SAM-dependent_MTases_sf"/>
</dbReference>
<proteinExistence type="predicted"/>
<sequence>MEYENINVKTIYENIANNFSDKRGTNWDWIDSFINTINYNSSILDIGCGNGRNMKYPNYNFYGIDNCSKFVEMAKEVSKNVYLSDMTNLPFEDNYFDAIISIASFHHLSTTERRIECLKEMHRVLKPGGKILLSIWSINQSHNKKLNNQFTFGDNIVPFKNNKGDIIGNRYYYIFQLNEIYNLLTKDFKIDSHEWIHGNEVFILIK</sequence>
<dbReference type="InterPro" id="IPR051422">
    <property type="entry name" value="AlkB_tRNA_MeTrf/Diox"/>
</dbReference>
<dbReference type="SUPFAM" id="SSF53335">
    <property type="entry name" value="S-adenosyl-L-methionine-dependent methyltransferases"/>
    <property type="match status" value="1"/>
</dbReference>
<dbReference type="PANTHER" id="PTHR13069:SF37">
    <property type="entry name" value="FIRE DANCER"/>
    <property type="match status" value="1"/>
</dbReference>
<dbReference type="Pfam" id="PF08241">
    <property type="entry name" value="Methyltransf_11"/>
    <property type="match status" value="1"/>
</dbReference>
<evidence type="ECO:0000256" key="2">
    <source>
        <dbReference type="ARBA" id="ARBA00022679"/>
    </source>
</evidence>
<evidence type="ECO:0000259" key="3">
    <source>
        <dbReference type="Pfam" id="PF08241"/>
    </source>
</evidence>
<organism evidence="4">
    <name type="scientific">viral metagenome</name>
    <dbReference type="NCBI Taxonomy" id="1070528"/>
    <lineage>
        <taxon>unclassified sequences</taxon>
        <taxon>metagenomes</taxon>
        <taxon>organismal metagenomes</taxon>
    </lineage>
</organism>
<reference evidence="4" key="1">
    <citation type="journal article" date="2020" name="Nature">
        <title>Giant virus diversity and host interactions through global metagenomics.</title>
        <authorList>
            <person name="Schulz F."/>
            <person name="Roux S."/>
            <person name="Paez-Espino D."/>
            <person name="Jungbluth S."/>
            <person name="Walsh D.A."/>
            <person name="Denef V.J."/>
            <person name="McMahon K.D."/>
            <person name="Konstantinidis K.T."/>
            <person name="Eloe-Fadrosh E.A."/>
            <person name="Kyrpides N.C."/>
            <person name="Woyke T."/>
        </authorList>
    </citation>
    <scope>NUCLEOTIDE SEQUENCE</scope>
    <source>
        <strain evidence="4">GVMAG-M-3300023184-177</strain>
    </source>
</reference>
<dbReference type="AlphaFoldDB" id="A0A6C0HVM2"/>
<dbReference type="PANTHER" id="PTHR13069">
    <property type="entry name" value="ALKYLATED DNA REPAIR PROTEIN ALKB HOMOLOG 8"/>
    <property type="match status" value="1"/>
</dbReference>
<dbReference type="CDD" id="cd02440">
    <property type="entry name" value="AdoMet_MTases"/>
    <property type="match status" value="1"/>
</dbReference>
<feature type="domain" description="Methyltransferase type 11" evidence="3">
    <location>
        <begin position="44"/>
        <end position="132"/>
    </location>
</feature>
<dbReference type="InterPro" id="IPR013216">
    <property type="entry name" value="Methyltransf_11"/>
</dbReference>
<dbReference type="GO" id="GO:0030488">
    <property type="term" value="P:tRNA methylation"/>
    <property type="evidence" value="ECO:0007669"/>
    <property type="project" value="TreeGrafter"/>
</dbReference>
<evidence type="ECO:0000313" key="4">
    <source>
        <dbReference type="EMBL" id="QHT84771.1"/>
    </source>
</evidence>
<dbReference type="GO" id="GO:0106335">
    <property type="term" value="F:tRNA (5-carboxymethyluridine(34)-5-O)-methyltransferase activity"/>
    <property type="evidence" value="ECO:0007669"/>
    <property type="project" value="TreeGrafter"/>
</dbReference>
<evidence type="ECO:0000256" key="1">
    <source>
        <dbReference type="ARBA" id="ARBA00022603"/>
    </source>
</evidence>